<dbReference type="SUPFAM" id="SSF55073">
    <property type="entry name" value="Nucleotide cyclase"/>
    <property type="match status" value="1"/>
</dbReference>
<dbReference type="InterPro" id="IPR011006">
    <property type="entry name" value="CheY-like_superfamily"/>
</dbReference>
<dbReference type="KEGG" id="moc:BB934_28650"/>
<dbReference type="InterPro" id="IPR029787">
    <property type="entry name" value="Nucleotide_cyclase"/>
</dbReference>
<reference evidence="4" key="1">
    <citation type="submission" date="2016-07" db="EMBL/GenBank/DDBJ databases">
        <title>Microvirga ossetica sp. nov. a new species of rhizobia isolated from root nodules of the legume species Vicia alpestris Steven originated from North Ossetia region in the Caucasus.</title>
        <authorList>
            <person name="Safronova V.I."/>
            <person name="Kuznetsova I.G."/>
            <person name="Sazanova A.L."/>
            <person name="Belimov A."/>
            <person name="Andronov E."/>
            <person name="Osledkin Y.S."/>
            <person name="Onishchuk O.P."/>
            <person name="Kurchak O.N."/>
            <person name="Shaposhnikov A.I."/>
            <person name="Willems A."/>
            <person name="Tikhonovich I.A."/>
        </authorList>
    </citation>
    <scope>NUCLEOTIDE SEQUENCE [LARGE SCALE GENOMIC DNA]</scope>
    <source>
        <strain evidence="4">V5/3M</strain>
        <plasmid evidence="4">unnamed1</plasmid>
    </source>
</reference>
<dbReference type="PANTHER" id="PTHR43081:SF20">
    <property type="entry name" value="TWO-COMPONENT RESPONSE REGULATOR"/>
    <property type="match status" value="1"/>
</dbReference>
<dbReference type="Pfam" id="PF00072">
    <property type="entry name" value="Response_reg"/>
    <property type="match status" value="1"/>
</dbReference>
<dbReference type="SMART" id="SM00448">
    <property type="entry name" value="REC"/>
    <property type="match status" value="1"/>
</dbReference>
<dbReference type="GO" id="GO:0000160">
    <property type="term" value="P:phosphorelay signal transduction system"/>
    <property type="evidence" value="ECO:0007669"/>
    <property type="project" value="InterPro"/>
</dbReference>
<gene>
    <name evidence="4" type="ORF">BB934_28650</name>
</gene>
<dbReference type="AlphaFoldDB" id="A0A1B2EQQ7"/>
<dbReference type="OrthoDB" id="315417at2"/>
<dbReference type="PROSITE" id="PS50125">
    <property type="entry name" value="GUANYLATE_CYCLASE_2"/>
    <property type="match status" value="1"/>
</dbReference>
<feature type="domain" description="Guanylate cyclase" evidence="3">
    <location>
        <begin position="192"/>
        <end position="323"/>
    </location>
</feature>
<feature type="modified residue" description="4-aspartylphosphate" evidence="1">
    <location>
        <position position="55"/>
    </location>
</feature>
<dbReference type="InterPro" id="IPR001789">
    <property type="entry name" value="Sig_transdc_resp-reg_receiver"/>
</dbReference>
<dbReference type="GO" id="GO:0006171">
    <property type="term" value="P:cAMP biosynthetic process"/>
    <property type="evidence" value="ECO:0007669"/>
    <property type="project" value="TreeGrafter"/>
</dbReference>
<organism evidence="4">
    <name type="scientific">Microvirga ossetica</name>
    <dbReference type="NCBI Taxonomy" id="1882682"/>
    <lineage>
        <taxon>Bacteria</taxon>
        <taxon>Pseudomonadati</taxon>
        <taxon>Pseudomonadota</taxon>
        <taxon>Alphaproteobacteria</taxon>
        <taxon>Hyphomicrobiales</taxon>
        <taxon>Methylobacteriaceae</taxon>
        <taxon>Microvirga</taxon>
    </lineage>
</organism>
<dbReference type="Gene3D" id="3.40.50.2300">
    <property type="match status" value="1"/>
</dbReference>
<keyword evidence="1" id="KW-0597">Phosphoprotein</keyword>
<dbReference type="GO" id="GO:0004016">
    <property type="term" value="F:adenylate cyclase activity"/>
    <property type="evidence" value="ECO:0007669"/>
    <property type="project" value="UniProtKB-ARBA"/>
</dbReference>
<keyword evidence="4" id="KW-0614">Plasmid</keyword>
<protein>
    <submittedName>
        <fullName evidence="4">Guanylate cyclase</fullName>
    </submittedName>
</protein>
<dbReference type="PANTHER" id="PTHR43081">
    <property type="entry name" value="ADENYLATE CYCLASE, TERMINAL-DIFFERENTIATION SPECIFIC-RELATED"/>
    <property type="match status" value="1"/>
</dbReference>
<dbReference type="EMBL" id="CP016617">
    <property type="protein sequence ID" value="ANY82295.1"/>
    <property type="molecule type" value="Genomic_DNA"/>
</dbReference>
<dbReference type="InterPro" id="IPR050697">
    <property type="entry name" value="Adenylyl/Guanylyl_Cyclase_3/4"/>
</dbReference>
<dbReference type="CDD" id="cd07302">
    <property type="entry name" value="CHD"/>
    <property type="match status" value="1"/>
</dbReference>
<evidence type="ECO:0000259" key="3">
    <source>
        <dbReference type="PROSITE" id="PS50125"/>
    </source>
</evidence>
<feature type="domain" description="Response regulatory" evidence="2">
    <location>
        <begin position="6"/>
        <end position="122"/>
    </location>
</feature>
<dbReference type="InterPro" id="IPR001054">
    <property type="entry name" value="A/G_cyclase"/>
</dbReference>
<sequence length="392" mass="43476">MRDLPLILVVDDTPQNLDLMTRRLRSHGYEVATAGDGEEALARVVELEPDLILLDIMMPRLDGIETVRRLKADAAHRHIPVILVTAKSDPRDVIEGLDAGGDDYLTKPIDHAALLARVRSMLRIKALHDTVQDQARELATWNQRLEQRVTEQVEQIGRMERLRRFLPPQVADLVVAGRGGADPLESHRRDVTVVFGDLRGFTGFAETAEPEEVITVLREYHTAIGQLVLQLEGTLERFVGDGVLVLFNDPLPQQDHAERAVRLALHMRERIHVLAEGWRKRGHDLGFGVGVARGYATLGSVGFEHRQEYSVIGTVPNLACRLCGDAKPGQILLSQKVVASVYGRIEVSPVGDLTLKGFHKPVPAFELVSWCGSCDESRHEAAGERVEQGDVL</sequence>
<name>A0A1B2EQQ7_9HYPH</name>
<dbReference type="PROSITE" id="PS50110">
    <property type="entry name" value="RESPONSE_REGULATORY"/>
    <property type="match status" value="1"/>
</dbReference>
<accession>A0A1B2EQQ7</accession>
<dbReference type="RefSeq" id="WP_099513412.1">
    <property type="nucleotide sequence ID" value="NZ_CP016617.1"/>
</dbReference>
<dbReference type="CDD" id="cd17538">
    <property type="entry name" value="REC_D1_PleD-like"/>
    <property type="match status" value="1"/>
</dbReference>
<evidence type="ECO:0000256" key="1">
    <source>
        <dbReference type="PROSITE-ProRule" id="PRU00169"/>
    </source>
</evidence>
<dbReference type="SUPFAM" id="SSF52172">
    <property type="entry name" value="CheY-like"/>
    <property type="match status" value="1"/>
</dbReference>
<dbReference type="SMART" id="SM00044">
    <property type="entry name" value="CYCc"/>
    <property type="match status" value="1"/>
</dbReference>
<evidence type="ECO:0000313" key="4">
    <source>
        <dbReference type="EMBL" id="ANY82295.1"/>
    </source>
</evidence>
<geneLocation type="plasmid" evidence="4">
    <name>unnamed1</name>
</geneLocation>
<dbReference type="Pfam" id="PF00211">
    <property type="entry name" value="Guanylate_cyc"/>
    <property type="match status" value="1"/>
</dbReference>
<evidence type="ECO:0000259" key="2">
    <source>
        <dbReference type="PROSITE" id="PS50110"/>
    </source>
</evidence>
<proteinExistence type="predicted"/>
<dbReference type="Gene3D" id="3.30.70.1230">
    <property type="entry name" value="Nucleotide cyclase"/>
    <property type="match status" value="1"/>
</dbReference>